<evidence type="ECO:0000259" key="2">
    <source>
        <dbReference type="Pfam" id="PF07727"/>
    </source>
</evidence>
<feature type="domain" description="Retrotransposon Copia-like N-terminal" evidence="3">
    <location>
        <begin position="21"/>
        <end position="67"/>
    </location>
</feature>
<feature type="domain" description="Retroviral polymerase SH3-like" evidence="5">
    <location>
        <begin position="576"/>
        <end position="630"/>
    </location>
</feature>
<dbReference type="Gramene" id="AUR62017124-RA">
    <property type="protein sequence ID" value="AUR62017124-RA:cds"/>
    <property type="gene ID" value="AUR62017124"/>
</dbReference>
<dbReference type="PANTHER" id="PTHR37610">
    <property type="entry name" value="CCHC-TYPE DOMAIN-CONTAINING PROTEIN"/>
    <property type="match status" value="1"/>
</dbReference>
<evidence type="ECO:0000259" key="4">
    <source>
        <dbReference type="Pfam" id="PF22936"/>
    </source>
</evidence>
<evidence type="ECO:0000256" key="1">
    <source>
        <dbReference type="SAM" id="MobiDB-lite"/>
    </source>
</evidence>
<dbReference type="Pfam" id="PF25597">
    <property type="entry name" value="SH3_retrovirus"/>
    <property type="match status" value="1"/>
</dbReference>
<dbReference type="AlphaFoldDB" id="A0A803LQ95"/>
<dbReference type="Pfam" id="PF07727">
    <property type="entry name" value="RVT_2"/>
    <property type="match status" value="1"/>
</dbReference>
<accession>A0A803LQ95</accession>
<dbReference type="PANTHER" id="PTHR37610:SF40">
    <property type="entry name" value="OS01G0909600 PROTEIN"/>
    <property type="match status" value="1"/>
</dbReference>
<reference evidence="6" key="1">
    <citation type="journal article" date="2017" name="Nature">
        <title>The genome of Chenopodium quinoa.</title>
        <authorList>
            <person name="Jarvis D.E."/>
            <person name="Ho Y.S."/>
            <person name="Lightfoot D.J."/>
            <person name="Schmoeckel S.M."/>
            <person name="Li B."/>
            <person name="Borm T.J.A."/>
            <person name="Ohyanagi H."/>
            <person name="Mineta K."/>
            <person name="Michell C.T."/>
            <person name="Saber N."/>
            <person name="Kharbatia N.M."/>
            <person name="Rupper R.R."/>
            <person name="Sharp A.R."/>
            <person name="Dally N."/>
            <person name="Boughton B.A."/>
            <person name="Woo Y.H."/>
            <person name="Gao G."/>
            <person name="Schijlen E.G.W.M."/>
            <person name="Guo X."/>
            <person name="Momin A.A."/>
            <person name="Negrao S."/>
            <person name="Al-Babili S."/>
            <person name="Gehring C."/>
            <person name="Roessner U."/>
            <person name="Jung C."/>
            <person name="Murphy K."/>
            <person name="Arold S.T."/>
            <person name="Gojobori T."/>
            <person name="van der Linden C.G."/>
            <person name="van Loo E.N."/>
            <person name="Jellen E.N."/>
            <person name="Maughan P.J."/>
            <person name="Tester M."/>
        </authorList>
    </citation>
    <scope>NUCLEOTIDE SEQUENCE [LARGE SCALE GENOMIC DNA]</scope>
    <source>
        <strain evidence="6">cv. PI 614886</strain>
    </source>
</reference>
<dbReference type="InterPro" id="IPR029472">
    <property type="entry name" value="Copia-like_N"/>
</dbReference>
<proteinExistence type="predicted"/>
<feature type="region of interest" description="Disordered" evidence="1">
    <location>
        <begin position="249"/>
        <end position="279"/>
    </location>
</feature>
<keyword evidence="7" id="KW-1185">Reference proteome</keyword>
<dbReference type="Proteomes" id="UP000596660">
    <property type="component" value="Unplaced"/>
</dbReference>
<dbReference type="Pfam" id="PF22936">
    <property type="entry name" value="Pol_BBD"/>
    <property type="match status" value="1"/>
</dbReference>
<feature type="compositionally biased region" description="Basic and acidic residues" evidence="1">
    <location>
        <begin position="257"/>
        <end position="279"/>
    </location>
</feature>
<dbReference type="InterPro" id="IPR013103">
    <property type="entry name" value="RVT_2"/>
</dbReference>
<name>A0A803LQ95_CHEQI</name>
<evidence type="ECO:0000259" key="5">
    <source>
        <dbReference type="Pfam" id="PF25597"/>
    </source>
</evidence>
<organism evidence="6 7">
    <name type="scientific">Chenopodium quinoa</name>
    <name type="common">Quinoa</name>
    <dbReference type="NCBI Taxonomy" id="63459"/>
    <lineage>
        <taxon>Eukaryota</taxon>
        <taxon>Viridiplantae</taxon>
        <taxon>Streptophyta</taxon>
        <taxon>Embryophyta</taxon>
        <taxon>Tracheophyta</taxon>
        <taxon>Spermatophyta</taxon>
        <taxon>Magnoliopsida</taxon>
        <taxon>eudicotyledons</taxon>
        <taxon>Gunneridae</taxon>
        <taxon>Pentapetalae</taxon>
        <taxon>Caryophyllales</taxon>
        <taxon>Chenopodiaceae</taxon>
        <taxon>Chenopodioideae</taxon>
        <taxon>Atripliceae</taxon>
        <taxon>Chenopodium</taxon>
    </lineage>
</organism>
<dbReference type="OMA" id="MISAIVR"/>
<dbReference type="InterPro" id="IPR057670">
    <property type="entry name" value="SH3_retrovirus"/>
</dbReference>
<evidence type="ECO:0000313" key="7">
    <source>
        <dbReference type="Proteomes" id="UP000596660"/>
    </source>
</evidence>
<evidence type="ECO:0000313" key="6">
    <source>
        <dbReference type="EnsemblPlants" id="AUR62017124-RA:cds"/>
    </source>
</evidence>
<dbReference type="EnsemblPlants" id="AUR62017124-RA">
    <property type="protein sequence ID" value="AUR62017124-RA:cds"/>
    <property type="gene ID" value="AUR62017124"/>
</dbReference>
<dbReference type="Pfam" id="PF14244">
    <property type="entry name" value="Retrotran_gag_3"/>
    <property type="match status" value="1"/>
</dbReference>
<reference evidence="6" key="2">
    <citation type="submission" date="2021-03" db="UniProtKB">
        <authorList>
            <consortium name="EnsemblPlants"/>
        </authorList>
    </citation>
    <scope>IDENTIFICATION</scope>
</reference>
<feature type="domain" description="Reverse transcriptase Ty1/copia-type" evidence="2">
    <location>
        <begin position="670"/>
        <end position="770"/>
    </location>
</feature>
<protein>
    <submittedName>
        <fullName evidence="6">Uncharacterized protein</fullName>
    </submittedName>
</protein>
<feature type="domain" description="Retrovirus-related Pol polyprotein from transposon TNT 1-94-like beta-barrel" evidence="4">
    <location>
        <begin position="391"/>
        <end position="463"/>
    </location>
</feature>
<sequence length="788" mass="89534">MPENESSDAQMKYQDPLFLSHSDNHAASLTPMLFDGNNFLIWSRNVKLALGAKNKKGFIEGKISKPAAGHKDFNRWDRNDYMVRCWIFRSMTDQVAGGLSLVETSKQLWDELVERYSESNIPLLYQLKKDLGKLEQGDMSVGDYCKFKKLWDEIYNIEAIPECTCGIVAKCTCSMYKKILAIVETNRVIQFLMGLNRGYQNARENILSMDPLPSVNKAFHLVQQTEKRKKVSNEMQEIAEAYAFQAQKESRNNVPAKKNEGRYQRREQKKPRPDVTCDYYKKKGHERSGYFEIYGYPDWYKGNKTAANVGKIDEEMESPLDEAEYETGSGSCSKPDAGMISAIVREVMKAFQEKQGTGTSQAKGNVVSNFAGIISFSNVASFHQNFDSKSWIIDSEASDHMAGNRSLFNSMRSLSKPVKVVLPDGNVKRVNKIGTVKLGARIVLHDVLYLPEFKNNLLSLCKIIRCSNIKVIFDENGCVFQDPTSGKSLAFGKMTNDLYKFTLSNEETNKTVLTASLVNNSEILPCNNAITLDVMHARLGHGSLSKMKHLDFCWKTPYERLWKKKPDYKHLRTIGCLCYASEVKKSDDKFAERGIRAVLIGYPVAQKGYKLYDLQRKKVFTSIHIQVNLSEDKDGADENLDEEIHEQEATQEQEQPENGAQEILQDLMQDTEQSTRDYSMFSRVKSGKQTIILVYVDDLLIISDDDYYITILKQQLDTEFTTKDLCEMRYFLGLEVSKTSKGTLLNQRNNVFDVLDYTGLSNCTPATAPFPKHAKLSTHEGIIMADPE</sequence>
<dbReference type="InterPro" id="IPR054722">
    <property type="entry name" value="PolX-like_BBD"/>
</dbReference>
<evidence type="ECO:0000259" key="3">
    <source>
        <dbReference type="Pfam" id="PF14244"/>
    </source>
</evidence>